<protein>
    <recommendedName>
        <fullName evidence="2">FecR protein domain-containing protein</fullName>
    </recommendedName>
</protein>
<dbReference type="EMBL" id="DTMF01000204">
    <property type="protein sequence ID" value="HGF34348.1"/>
    <property type="molecule type" value="Genomic_DNA"/>
</dbReference>
<evidence type="ECO:0000256" key="1">
    <source>
        <dbReference type="SAM" id="SignalP"/>
    </source>
</evidence>
<name>A0A7C3Z374_9BACT</name>
<dbReference type="Pfam" id="PF04773">
    <property type="entry name" value="FecR"/>
    <property type="match status" value="1"/>
</dbReference>
<feature type="domain" description="FecR protein" evidence="2">
    <location>
        <begin position="60"/>
        <end position="152"/>
    </location>
</feature>
<reference evidence="3" key="1">
    <citation type="journal article" date="2020" name="mSystems">
        <title>Genome- and Community-Level Interaction Insights into Carbon Utilization and Element Cycling Functions of Hydrothermarchaeota in Hydrothermal Sediment.</title>
        <authorList>
            <person name="Zhou Z."/>
            <person name="Liu Y."/>
            <person name="Xu W."/>
            <person name="Pan J."/>
            <person name="Luo Z.H."/>
            <person name="Li M."/>
        </authorList>
    </citation>
    <scope>NUCLEOTIDE SEQUENCE [LARGE SCALE GENOMIC DNA]</scope>
    <source>
        <strain evidence="3">SpSt-897</strain>
    </source>
</reference>
<proteinExistence type="predicted"/>
<sequence>MLIRWSSLIMGLLVLSLAAPPLPAEEVGKFMRVVNQVDQLKQGKEPAQTAKVPDSVANQDQVRTKDQSLAVVHFLDDSTMTISPKSKVTIEDYMYDASKGQAKGSIKIMEGVVETIIPATEKLQQKDIQIRTTTAIAGIRGTKLITVAKPEGTVFYVIPEDQAKPAKSKIRIRMYSPDTQPDAPAIQFVTERLKQKMELRRIVEEGLEAGYDPCALVKAAFLLGVDLQKLVRDFQQVCSSDPEFETLCTPCIILKCATEAARSLREVDVAEGQYGILMKNLAPILGDLKPGDLAIISNLLTTGIDGVIPNYPPTAEQINEAKLPQEANAIAEALIKAGADPADVNRCLQGMGATGIPGGEALAYSPVVVGELQPLGQIGTGQTTPEHPASQFQ</sequence>
<gene>
    <name evidence="3" type="ORF">ENW96_08170</name>
</gene>
<dbReference type="PANTHER" id="PTHR38731">
    <property type="entry name" value="LIPL45-RELATED LIPOPROTEIN-RELATED"/>
    <property type="match status" value="1"/>
</dbReference>
<comment type="caution">
    <text evidence="3">The sequence shown here is derived from an EMBL/GenBank/DDBJ whole genome shotgun (WGS) entry which is preliminary data.</text>
</comment>
<organism evidence="3">
    <name type="scientific">Desulfobacca acetoxidans</name>
    <dbReference type="NCBI Taxonomy" id="60893"/>
    <lineage>
        <taxon>Bacteria</taxon>
        <taxon>Pseudomonadati</taxon>
        <taxon>Thermodesulfobacteriota</taxon>
        <taxon>Desulfobaccia</taxon>
        <taxon>Desulfobaccales</taxon>
        <taxon>Desulfobaccaceae</taxon>
        <taxon>Desulfobacca</taxon>
    </lineage>
</organism>
<keyword evidence="1" id="KW-0732">Signal</keyword>
<evidence type="ECO:0000313" key="3">
    <source>
        <dbReference type="EMBL" id="HGF34348.1"/>
    </source>
</evidence>
<feature type="signal peptide" evidence="1">
    <location>
        <begin position="1"/>
        <end position="24"/>
    </location>
</feature>
<dbReference type="AlphaFoldDB" id="A0A7C3Z374"/>
<dbReference type="PANTHER" id="PTHR38731:SF1">
    <property type="entry name" value="FECR PROTEIN DOMAIN-CONTAINING PROTEIN"/>
    <property type="match status" value="1"/>
</dbReference>
<accession>A0A7C3Z374</accession>
<feature type="chain" id="PRO_5028109080" description="FecR protein domain-containing protein" evidence="1">
    <location>
        <begin position="25"/>
        <end position="393"/>
    </location>
</feature>
<dbReference type="InterPro" id="IPR006860">
    <property type="entry name" value="FecR"/>
</dbReference>
<evidence type="ECO:0000259" key="2">
    <source>
        <dbReference type="Pfam" id="PF04773"/>
    </source>
</evidence>